<keyword evidence="2" id="KW-0677">Repeat</keyword>
<protein>
    <recommendedName>
        <fullName evidence="6">C2H2-type domain-containing protein</fullName>
    </recommendedName>
</protein>
<evidence type="ECO:0000256" key="2">
    <source>
        <dbReference type="ARBA" id="ARBA00022737"/>
    </source>
</evidence>
<keyword evidence="4" id="KW-0862">Zinc</keyword>
<accession>A0ABQ9FAX7</accession>
<proteinExistence type="predicted"/>
<sequence length="62" mass="7192">MCTARRVLNVHIRSHTGERPYHCDICNKGFTISSSMKAHRRIHTGEKPFYCDICDKHFAVES</sequence>
<dbReference type="InterPro" id="IPR050717">
    <property type="entry name" value="C2H2-ZF_Transcription_Reg"/>
</dbReference>
<evidence type="ECO:0000313" key="7">
    <source>
        <dbReference type="EMBL" id="KAJ8313420.1"/>
    </source>
</evidence>
<evidence type="ECO:0000313" key="8">
    <source>
        <dbReference type="Proteomes" id="UP001217089"/>
    </source>
</evidence>
<dbReference type="EMBL" id="JARBDR010000367">
    <property type="protein sequence ID" value="KAJ8313420.1"/>
    <property type="molecule type" value="Genomic_DNA"/>
</dbReference>
<dbReference type="InterPro" id="IPR013087">
    <property type="entry name" value="Znf_C2H2_type"/>
</dbReference>
<evidence type="ECO:0000256" key="1">
    <source>
        <dbReference type="ARBA" id="ARBA00022723"/>
    </source>
</evidence>
<dbReference type="PANTHER" id="PTHR14196:SF12">
    <property type="entry name" value="ZINC FINGER PROTEIN 208-LIKE"/>
    <property type="match status" value="1"/>
</dbReference>
<dbReference type="SUPFAM" id="SSF57667">
    <property type="entry name" value="beta-beta-alpha zinc fingers"/>
    <property type="match status" value="1"/>
</dbReference>
<name>A0ABQ9FAX7_TEGGR</name>
<comment type="caution">
    <text evidence="7">The sequence shown here is derived from an EMBL/GenBank/DDBJ whole genome shotgun (WGS) entry which is preliminary data.</text>
</comment>
<reference evidence="7 8" key="1">
    <citation type="submission" date="2022-12" db="EMBL/GenBank/DDBJ databases">
        <title>Chromosome-level genome of Tegillarca granosa.</title>
        <authorList>
            <person name="Kim J."/>
        </authorList>
    </citation>
    <scope>NUCLEOTIDE SEQUENCE [LARGE SCALE GENOMIC DNA]</scope>
    <source>
        <strain evidence="7">Teg-2019</strain>
        <tissue evidence="7">Adductor muscle</tissue>
    </source>
</reference>
<evidence type="ECO:0000259" key="6">
    <source>
        <dbReference type="PROSITE" id="PS50157"/>
    </source>
</evidence>
<evidence type="ECO:0000256" key="5">
    <source>
        <dbReference type="PROSITE-ProRule" id="PRU00042"/>
    </source>
</evidence>
<keyword evidence="8" id="KW-1185">Reference proteome</keyword>
<dbReference type="Gene3D" id="3.30.160.60">
    <property type="entry name" value="Classic Zinc Finger"/>
    <property type="match status" value="3"/>
</dbReference>
<evidence type="ECO:0000256" key="4">
    <source>
        <dbReference type="ARBA" id="ARBA00022833"/>
    </source>
</evidence>
<dbReference type="PANTHER" id="PTHR14196">
    <property type="entry name" value="ODD-SKIPPED - RELATED"/>
    <property type="match status" value="1"/>
</dbReference>
<organism evidence="7 8">
    <name type="scientific">Tegillarca granosa</name>
    <name type="common">Malaysian cockle</name>
    <name type="synonym">Anadara granosa</name>
    <dbReference type="NCBI Taxonomy" id="220873"/>
    <lineage>
        <taxon>Eukaryota</taxon>
        <taxon>Metazoa</taxon>
        <taxon>Spiralia</taxon>
        <taxon>Lophotrochozoa</taxon>
        <taxon>Mollusca</taxon>
        <taxon>Bivalvia</taxon>
        <taxon>Autobranchia</taxon>
        <taxon>Pteriomorphia</taxon>
        <taxon>Arcoida</taxon>
        <taxon>Arcoidea</taxon>
        <taxon>Arcidae</taxon>
        <taxon>Tegillarca</taxon>
    </lineage>
</organism>
<dbReference type="Pfam" id="PF00096">
    <property type="entry name" value="zf-C2H2"/>
    <property type="match status" value="1"/>
</dbReference>
<dbReference type="PROSITE" id="PS50157">
    <property type="entry name" value="ZINC_FINGER_C2H2_2"/>
    <property type="match status" value="1"/>
</dbReference>
<dbReference type="PROSITE" id="PS00028">
    <property type="entry name" value="ZINC_FINGER_C2H2_1"/>
    <property type="match status" value="1"/>
</dbReference>
<dbReference type="InterPro" id="IPR036236">
    <property type="entry name" value="Znf_C2H2_sf"/>
</dbReference>
<evidence type="ECO:0000256" key="3">
    <source>
        <dbReference type="ARBA" id="ARBA00022771"/>
    </source>
</evidence>
<keyword evidence="3 5" id="KW-0863">Zinc-finger</keyword>
<gene>
    <name evidence="7" type="ORF">KUTeg_009048</name>
</gene>
<keyword evidence="1" id="KW-0479">Metal-binding</keyword>
<feature type="domain" description="C2H2-type" evidence="6">
    <location>
        <begin position="21"/>
        <end position="48"/>
    </location>
</feature>
<dbReference type="SMART" id="SM00355">
    <property type="entry name" value="ZnF_C2H2"/>
    <property type="match status" value="1"/>
</dbReference>
<dbReference type="Proteomes" id="UP001217089">
    <property type="component" value="Unassembled WGS sequence"/>
</dbReference>